<keyword evidence="1" id="KW-1133">Transmembrane helix</keyword>
<proteinExistence type="predicted"/>
<accession>A0AAV5UZ14</accession>
<evidence type="ECO:0000313" key="2">
    <source>
        <dbReference type="EMBL" id="GMT11453.1"/>
    </source>
</evidence>
<feature type="transmembrane region" description="Helical" evidence="1">
    <location>
        <begin position="85"/>
        <end position="110"/>
    </location>
</feature>
<dbReference type="Pfam" id="PF10326">
    <property type="entry name" value="7TM_GPCR_Str"/>
    <property type="match status" value="1"/>
</dbReference>
<dbReference type="PANTHER" id="PTHR46178">
    <property type="entry name" value="SEVEN TM RECEPTOR"/>
    <property type="match status" value="1"/>
</dbReference>
<dbReference type="InterPro" id="IPR019428">
    <property type="entry name" value="7TM_GPCR_serpentine_rcpt_Str"/>
</dbReference>
<feature type="non-terminal residue" evidence="2">
    <location>
        <position position="1"/>
    </location>
</feature>
<protein>
    <recommendedName>
        <fullName evidence="4">G protein-coupled receptor</fullName>
    </recommendedName>
</protein>
<reference evidence="2" key="1">
    <citation type="submission" date="2023-10" db="EMBL/GenBank/DDBJ databases">
        <title>Genome assembly of Pristionchus species.</title>
        <authorList>
            <person name="Yoshida K."/>
            <person name="Sommer R.J."/>
        </authorList>
    </citation>
    <scope>NUCLEOTIDE SEQUENCE</scope>
    <source>
        <strain evidence="2">RS5133</strain>
    </source>
</reference>
<dbReference type="AlphaFoldDB" id="A0AAV5UZ14"/>
<sequence>QMLGLIYCNASLVSMFLSILLNGALALIVFVRRDKVSSYRRFFYFFCLLDILFSVAQWIVAPLFWSEHGVIVVIAVSADSTNVYLMEIGLLIWLAAFMLVAILVTASFVYRCA</sequence>
<evidence type="ECO:0008006" key="4">
    <source>
        <dbReference type="Google" id="ProtNLM"/>
    </source>
</evidence>
<name>A0AAV5UZ14_9BILA</name>
<dbReference type="Proteomes" id="UP001432322">
    <property type="component" value="Unassembled WGS sequence"/>
</dbReference>
<feature type="non-terminal residue" evidence="2">
    <location>
        <position position="113"/>
    </location>
</feature>
<dbReference type="EMBL" id="BTSY01000001">
    <property type="protein sequence ID" value="GMT11453.1"/>
    <property type="molecule type" value="Genomic_DNA"/>
</dbReference>
<dbReference type="PANTHER" id="PTHR46178:SF9">
    <property type="entry name" value="SEVEN TM RECEPTOR"/>
    <property type="match status" value="1"/>
</dbReference>
<keyword evidence="3" id="KW-1185">Reference proteome</keyword>
<organism evidence="2 3">
    <name type="scientific">Pristionchus fissidentatus</name>
    <dbReference type="NCBI Taxonomy" id="1538716"/>
    <lineage>
        <taxon>Eukaryota</taxon>
        <taxon>Metazoa</taxon>
        <taxon>Ecdysozoa</taxon>
        <taxon>Nematoda</taxon>
        <taxon>Chromadorea</taxon>
        <taxon>Rhabditida</taxon>
        <taxon>Rhabditina</taxon>
        <taxon>Diplogasteromorpha</taxon>
        <taxon>Diplogasteroidea</taxon>
        <taxon>Neodiplogasteridae</taxon>
        <taxon>Pristionchus</taxon>
    </lineage>
</organism>
<comment type="caution">
    <text evidence="2">The sequence shown here is derived from an EMBL/GenBank/DDBJ whole genome shotgun (WGS) entry which is preliminary data.</text>
</comment>
<evidence type="ECO:0000313" key="3">
    <source>
        <dbReference type="Proteomes" id="UP001432322"/>
    </source>
</evidence>
<evidence type="ECO:0000256" key="1">
    <source>
        <dbReference type="SAM" id="Phobius"/>
    </source>
</evidence>
<gene>
    <name evidence="2" type="ORF">PFISCL1PPCAC_2750</name>
</gene>
<keyword evidence="1" id="KW-0812">Transmembrane</keyword>
<keyword evidence="1" id="KW-0472">Membrane</keyword>
<feature type="transmembrane region" description="Helical" evidence="1">
    <location>
        <begin position="12"/>
        <end position="31"/>
    </location>
</feature>
<feature type="transmembrane region" description="Helical" evidence="1">
    <location>
        <begin position="43"/>
        <end position="65"/>
    </location>
</feature>